<proteinExistence type="predicted"/>
<organism evidence="1 2">
    <name type="scientific">Flavobacterium magnum</name>
    <dbReference type="NCBI Taxonomy" id="2162713"/>
    <lineage>
        <taxon>Bacteria</taxon>
        <taxon>Pseudomonadati</taxon>
        <taxon>Bacteroidota</taxon>
        <taxon>Flavobacteriia</taxon>
        <taxon>Flavobacteriales</taxon>
        <taxon>Flavobacteriaceae</taxon>
        <taxon>Flavobacterium</taxon>
    </lineage>
</organism>
<keyword evidence="2" id="KW-1185">Reference proteome</keyword>
<dbReference type="CDD" id="cd02440">
    <property type="entry name" value="AdoMet_MTases"/>
    <property type="match status" value="1"/>
</dbReference>
<reference evidence="1 2" key="1">
    <citation type="submission" date="2018-04" db="EMBL/GenBank/DDBJ databases">
        <title>Genome sequencing of Flavobacterium sp. HYN0048.</title>
        <authorList>
            <person name="Yi H."/>
            <person name="Baek C."/>
        </authorList>
    </citation>
    <scope>NUCLEOTIDE SEQUENCE [LARGE SCALE GENOMIC DNA]</scope>
    <source>
        <strain evidence="1 2">HYN0048</strain>
    </source>
</reference>
<keyword evidence="1" id="KW-0808">Transferase</keyword>
<keyword evidence="1" id="KW-0489">Methyltransferase</keyword>
<accession>A0A2S0RDJ0</accession>
<dbReference type="RefSeq" id="WP_108370590.1">
    <property type="nucleotide sequence ID" value="NZ_CP028811.1"/>
</dbReference>
<dbReference type="AlphaFoldDB" id="A0A2S0RDJ0"/>
<dbReference type="SUPFAM" id="SSF53335">
    <property type="entry name" value="S-adenosyl-L-methionine-dependent methyltransferases"/>
    <property type="match status" value="1"/>
</dbReference>
<dbReference type="GO" id="GO:0008168">
    <property type="term" value="F:methyltransferase activity"/>
    <property type="evidence" value="ECO:0007669"/>
    <property type="project" value="UniProtKB-KW"/>
</dbReference>
<evidence type="ECO:0000313" key="2">
    <source>
        <dbReference type="Proteomes" id="UP000244193"/>
    </source>
</evidence>
<dbReference type="Pfam" id="PF13578">
    <property type="entry name" value="Methyltransf_24"/>
    <property type="match status" value="1"/>
</dbReference>
<dbReference type="KEGG" id="fmg:HYN48_07910"/>
<dbReference type="Gene3D" id="3.40.50.150">
    <property type="entry name" value="Vaccinia Virus protein VP39"/>
    <property type="match status" value="1"/>
</dbReference>
<gene>
    <name evidence="1" type="ORF">HYN48_07910</name>
</gene>
<dbReference type="GO" id="GO:0032259">
    <property type="term" value="P:methylation"/>
    <property type="evidence" value="ECO:0007669"/>
    <property type="project" value="UniProtKB-KW"/>
</dbReference>
<sequence length="259" mass="29430">MLFGIQSYLNFLARSTNEHGVHSPFVFQLVTKCFYDRTEYPEYTVLRQYRKALLGNDELIGVADFGAGSRVFKSDYRKISAIAKTAGISKKRAELLFRMVRYFRPKQVLEVGTSLGLATAALASGYTDAQIVTLEGCPETASVAEKSLAAAGIGNVRVVVDRFENTWPELLSGTYRPDFVYFDGNHTKEATVRYFNTLLPTATNDTVWVFDDIHWSAEMESAWEIIKKNPRVTVTVDTFQWGLVFFRKEQQKEDFVIRV</sequence>
<dbReference type="InterPro" id="IPR029063">
    <property type="entry name" value="SAM-dependent_MTases_sf"/>
</dbReference>
<dbReference type="EMBL" id="CP028811">
    <property type="protein sequence ID" value="AWA30007.1"/>
    <property type="molecule type" value="Genomic_DNA"/>
</dbReference>
<name>A0A2S0RDJ0_9FLAO</name>
<protein>
    <submittedName>
        <fullName evidence="1">Methyltransferase</fullName>
    </submittedName>
</protein>
<evidence type="ECO:0000313" key="1">
    <source>
        <dbReference type="EMBL" id="AWA30007.1"/>
    </source>
</evidence>
<dbReference type="Proteomes" id="UP000244193">
    <property type="component" value="Chromosome"/>
</dbReference>
<dbReference type="OrthoDB" id="5464618at2"/>